<dbReference type="PROSITE" id="PS01225">
    <property type="entry name" value="CTCK_2"/>
    <property type="match status" value="1"/>
</dbReference>
<dbReference type="PROSITE" id="PS01185">
    <property type="entry name" value="CTCK_1"/>
    <property type="match status" value="1"/>
</dbReference>
<evidence type="ECO:0000256" key="4">
    <source>
        <dbReference type="PROSITE-ProRule" id="PRU00039"/>
    </source>
</evidence>
<gene>
    <name evidence="8" type="primary">LOC100313695</name>
</gene>
<keyword evidence="3 4" id="KW-1015">Disulfide bond</keyword>
<dbReference type="RefSeq" id="NP_001161622.1">
    <property type="nucleotide sequence ID" value="NM_001168150.1"/>
</dbReference>
<dbReference type="SMART" id="SM00041">
    <property type="entry name" value="CT"/>
    <property type="match status" value="1"/>
</dbReference>
<dbReference type="InterPro" id="IPR006207">
    <property type="entry name" value="Cys_knot_C"/>
</dbReference>
<feature type="domain" description="CTCK" evidence="5">
    <location>
        <begin position="287"/>
        <end position="372"/>
    </location>
</feature>
<sequence length="376" mass="41874">MEMTNFTINECCYTTECTCKACPTETIPVCYPFETLETFKESISDCCDQYRCDCNIANCPPDDMVCPPNFIKQQTPESLHACCPEYQCVCDCPAVDPTQCPIGYKLKITESEDECQCVVHECVPKEVCLWNNTATNQLQEVQPGTTNLQGSNPCKVCSCTEEKVAGNEFYSIECDVTTCLVNGPDGCEAHSEYIPPDNTDCCGRCERRWCVDQMGRHNIGDTWTQQDAMTMCDYAECRPDSDGVPRVYPYYTLCPAIEPADCPESKYTLTNTSDGCCQQCVPKSGACRITKNEVTVELNGCVSNSTVEMPYCDGKCRSTAMFSVEDGKMNTDCQCCQVLDAVTKVTNMICDNGTTFEFEYQFIESCSCLGCLHDEF</sequence>
<comment type="caution">
    <text evidence="4">Lacks conserved residue(s) required for the propagation of feature annotation.</text>
</comment>
<dbReference type="InterPro" id="IPR006208">
    <property type="entry name" value="Glyco_hormone_CN"/>
</dbReference>
<evidence type="ECO:0000313" key="6">
    <source>
        <dbReference type="EMBL" id="ACY92611.1"/>
    </source>
</evidence>
<proteinExistence type="evidence at transcript level"/>
<dbReference type="OrthoDB" id="10071893at2759"/>
<dbReference type="EMBL" id="GU076082">
    <property type="protein sequence ID" value="ACY92611.1"/>
    <property type="molecule type" value="mRNA"/>
</dbReference>
<dbReference type="Pfam" id="PF00007">
    <property type="entry name" value="Cys_knot"/>
    <property type="match status" value="1"/>
</dbReference>
<comment type="subcellular location">
    <subcellularLocation>
        <location evidence="1">Secreted</location>
    </subcellularLocation>
</comment>
<feature type="disulfide bond" evidence="4">
    <location>
        <begin position="312"/>
        <end position="366"/>
    </location>
</feature>
<keyword evidence="2" id="KW-0964">Secreted</keyword>
<dbReference type="KEGG" id="sko:100313695"/>
<dbReference type="GeneID" id="100313695"/>
<evidence type="ECO:0000313" key="8">
    <source>
        <dbReference type="RefSeq" id="NP_001161622.1"/>
    </source>
</evidence>
<name>D1LXA5_SACKO</name>
<evidence type="ECO:0000256" key="2">
    <source>
        <dbReference type="ARBA" id="ARBA00022525"/>
    </source>
</evidence>
<evidence type="ECO:0000313" key="7">
    <source>
        <dbReference type="Proteomes" id="UP000694865"/>
    </source>
</evidence>
<evidence type="ECO:0000259" key="5">
    <source>
        <dbReference type="PROSITE" id="PS01225"/>
    </source>
</evidence>
<protein>
    <submittedName>
        <fullName evidence="6 8">Otogelin-like protein 1</fullName>
    </submittedName>
</protein>
<dbReference type="Proteomes" id="UP000694865">
    <property type="component" value="Unplaced"/>
</dbReference>
<feature type="disulfide bond" evidence="4">
    <location>
        <begin position="301"/>
        <end position="350"/>
    </location>
</feature>
<dbReference type="AlphaFoldDB" id="D1LXA5"/>
<keyword evidence="7" id="KW-1185">Reference proteome</keyword>
<evidence type="ECO:0000256" key="1">
    <source>
        <dbReference type="ARBA" id="ARBA00004613"/>
    </source>
</evidence>
<reference evidence="6" key="1">
    <citation type="submission" date="2009-10" db="EMBL/GenBank/DDBJ databases">
        <authorList>
            <person name="Freeman R.M.Jr."/>
            <person name="Wu M.M."/>
            <person name="Gerhart J.J."/>
        </authorList>
    </citation>
    <scope>NUCLEOTIDE SEQUENCE</scope>
</reference>
<feature type="disulfide bond" evidence="4">
    <location>
        <begin position="316"/>
        <end position="368"/>
    </location>
</feature>
<accession>D1LXA5</accession>
<organism evidence="6">
    <name type="scientific">Saccoglossus kowalevskii</name>
    <name type="common">Acorn worm</name>
    <dbReference type="NCBI Taxonomy" id="10224"/>
    <lineage>
        <taxon>Eukaryota</taxon>
        <taxon>Metazoa</taxon>
        <taxon>Hemichordata</taxon>
        <taxon>Enteropneusta</taxon>
        <taxon>Harrimaniidae</taxon>
        <taxon>Saccoglossus</taxon>
    </lineage>
</organism>
<reference evidence="8" key="2">
    <citation type="submission" date="2025-05" db="UniProtKB">
        <authorList>
            <consortium name="RefSeq"/>
        </authorList>
    </citation>
    <scope>IDENTIFICATION</scope>
</reference>
<dbReference type="GO" id="GO:0005576">
    <property type="term" value="C:extracellular region"/>
    <property type="evidence" value="ECO:0007669"/>
    <property type="project" value="UniProtKB-SubCell"/>
</dbReference>
<evidence type="ECO:0000256" key="3">
    <source>
        <dbReference type="ARBA" id="ARBA00023157"/>
    </source>
</evidence>